<feature type="transmembrane region" description="Helical" evidence="5">
    <location>
        <begin position="342"/>
        <end position="367"/>
    </location>
</feature>
<feature type="transmembrane region" description="Helical" evidence="5">
    <location>
        <begin position="156"/>
        <end position="175"/>
    </location>
</feature>
<evidence type="ECO:0000256" key="5">
    <source>
        <dbReference type="SAM" id="Phobius"/>
    </source>
</evidence>
<dbReference type="InterPro" id="IPR036259">
    <property type="entry name" value="MFS_trans_sf"/>
</dbReference>
<evidence type="ECO:0000256" key="3">
    <source>
        <dbReference type="ARBA" id="ARBA00022989"/>
    </source>
</evidence>
<evidence type="ECO:0000313" key="8">
    <source>
        <dbReference type="Proteomes" id="UP001499967"/>
    </source>
</evidence>
<dbReference type="InterPro" id="IPR011701">
    <property type="entry name" value="MFS"/>
</dbReference>
<feature type="transmembrane region" description="Helical" evidence="5">
    <location>
        <begin position="284"/>
        <end position="305"/>
    </location>
</feature>
<sequence>MVRRVLPGLMLVMLLGALDQTVMAPALPVVAADLGRFDLMPAVITAYLAAATVSMPLHGKLGDRFGRKPVLLAAIVLFVLGALLCATAVSMPALVAWRVVQGAGGGGLMIGAQAVLGEVVSPRERGRYLGLLGGVYVVAAVGGPLLGGLAVDHLTWRWIFALYPPLGLVALVVVARTLRLPAPERRPPFDVLGALLLSLTVTGVVLLSSGAGGLTPFLAVATALATAGWFATARRAADPVLPLRLFHTRAIAIPTAISALIGFALFGTISYLPAYLQVAGGASATQAGLVVTALMAGVLLTTTVSGRIITRTGRYKAFPIAGTATAAVGLGLLGTVGRATPLPLVLAVLLLIGLGVGMVMQVMVLVAQNGAEHRDLGAATSAVTFLRQIGASTGVAALGAVITARFAAALPPGGDAQVATTLDPQQLAHLPDAVRDAFGTAVPPVFGSVAPLLGLALLLALALPSQPLRDTAHVGDNSERSAR</sequence>
<proteinExistence type="predicted"/>
<keyword evidence="2 5" id="KW-0812">Transmembrane</keyword>
<feature type="transmembrane region" description="Helical" evidence="5">
    <location>
        <begin position="187"/>
        <end position="207"/>
    </location>
</feature>
<evidence type="ECO:0000259" key="6">
    <source>
        <dbReference type="PROSITE" id="PS50850"/>
    </source>
</evidence>
<dbReference type="PROSITE" id="PS50850">
    <property type="entry name" value="MFS"/>
    <property type="match status" value="1"/>
</dbReference>
<feature type="transmembrane region" description="Helical" evidence="5">
    <location>
        <begin position="95"/>
        <end position="116"/>
    </location>
</feature>
<feature type="transmembrane region" description="Helical" evidence="5">
    <location>
        <begin position="445"/>
        <end position="463"/>
    </location>
</feature>
<dbReference type="Gene3D" id="1.20.1720.10">
    <property type="entry name" value="Multidrug resistance protein D"/>
    <property type="match status" value="1"/>
</dbReference>
<dbReference type="PANTHER" id="PTHR23501">
    <property type="entry name" value="MAJOR FACILITATOR SUPERFAMILY"/>
    <property type="match status" value="1"/>
</dbReference>
<reference evidence="7 8" key="1">
    <citation type="journal article" date="2019" name="Int. J. Syst. Evol. Microbiol.">
        <title>The Global Catalogue of Microorganisms (GCM) 10K type strain sequencing project: providing services to taxonomists for standard genome sequencing and annotation.</title>
        <authorList>
            <consortium name="The Broad Institute Genomics Platform"/>
            <consortium name="The Broad Institute Genome Sequencing Center for Infectious Disease"/>
            <person name="Wu L."/>
            <person name="Ma J."/>
        </authorList>
    </citation>
    <scope>NUCLEOTIDE SEQUENCE [LARGE SCALE GENOMIC DNA]</scope>
    <source>
        <strain evidence="7 8">JCM 11117</strain>
    </source>
</reference>
<feature type="transmembrane region" description="Helical" evidence="5">
    <location>
        <begin position="251"/>
        <end position="272"/>
    </location>
</feature>
<keyword evidence="8" id="KW-1185">Reference proteome</keyword>
<comment type="caution">
    <text evidence="7">The sequence shown here is derived from an EMBL/GenBank/DDBJ whole genome shotgun (WGS) entry which is preliminary data.</text>
</comment>
<evidence type="ECO:0000313" key="7">
    <source>
        <dbReference type="EMBL" id="GAA0921630.1"/>
    </source>
</evidence>
<accession>A0ABN1P3Z5</accession>
<comment type="subcellular location">
    <subcellularLocation>
        <location evidence="1">Cell membrane</location>
        <topology evidence="1">Multi-pass membrane protein</topology>
    </subcellularLocation>
</comment>
<keyword evidence="3 5" id="KW-1133">Transmembrane helix</keyword>
<dbReference type="PANTHER" id="PTHR23501:SF197">
    <property type="entry name" value="COMD"/>
    <property type="match status" value="1"/>
</dbReference>
<feature type="transmembrane region" description="Helical" evidence="5">
    <location>
        <begin position="128"/>
        <end position="150"/>
    </location>
</feature>
<organism evidence="7 8">
    <name type="scientific">Pseudonocardia zijingensis</name>
    <dbReference type="NCBI Taxonomy" id="153376"/>
    <lineage>
        <taxon>Bacteria</taxon>
        <taxon>Bacillati</taxon>
        <taxon>Actinomycetota</taxon>
        <taxon>Actinomycetes</taxon>
        <taxon>Pseudonocardiales</taxon>
        <taxon>Pseudonocardiaceae</taxon>
        <taxon>Pseudonocardia</taxon>
    </lineage>
</organism>
<dbReference type="CDD" id="cd17502">
    <property type="entry name" value="MFS_Azr1_MDR_like"/>
    <property type="match status" value="1"/>
</dbReference>
<dbReference type="RefSeq" id="WP_343938347.1">
    <property type="nucleotide sequence ID" value="NZ_BAAAHP010000011.1"/>
</dbReference>
<dbReference type="EMBL" id="BAAAHP010000011">
    <property type="protein sequence ID" value="GAA0921630.1"/>
    <property type="molecule type" value="Genomic_DNA"/>
</dbReference>
<feature type="transmembrane region" description="Helical" evidence="5">
    <location>
        <begin position="213"/>
        <end position="231"/>
    </location>
</feature>
<dbReference type="Proteomes" id="UP001499967">
    <property type="component" value="Unassembled WGS sequence"/>
</dbReference>
<dbReference type="Pfam" id="PF07690">
    <property type="entry name" value="MFS_1"/>
    <property type="match status" value="1"/>
</dbReference>
<feature type="domain" description="Major facilitator superfamily (MFS) profile" evidence="6">
    <location>
        <begin position="5"/>
        <end position="468"/>
    </location>
</feature>
<name>A0ABN1P3Z5_9PSEU</name>
<dbReference type="PRINTS" id="PR01036">
    <property type="entry name" value="TCRTETB"/>
</dbReference>
<dbReference type="InterPro" id="IPR020846">
    <property type="entry name" value="MFS_dom"/>
</dbReference>
<evidence type="ECO:0000256" key="4">
    <source>
        <dbReference type="ARBA" id="ARBA00023136"/>
    </source>
</evidence>
<keyword evidence="4 5" id="KW-0472">Membrane</keyword>
<feature type="transmembrane region" description="Helical" evidence="5">
    <location>
        <begin position="388"/>
        <end position="408"/>
    </location>
</feature>
<feature type="transmembrane region" description="Helical" evidence="5">
    <location>
        <begin position="317"/>
        <end position="336"/>
    </location>
</feature>
<feature type="transmembrane region" description="Helical" evidence="5">
    <location>
        <begin position="70"/>
        <end position="89"/>
    </location>
</feature>
<gene>
    <name evidence="7" type="ORF">GCM10009559_04700</name>
</gene>
<dbReference type="SUPFAM" id="SSF103473">
    <property type="entry name" value="MFS general substrate transporter"/>
    <property type="match status" value="1"/>
</dbReference>
<protein>
    <recommendedName>
        <fullName evidence="6">Major facilitator superfamily (MFS) profile domain-containing protein</fullName>
    </recommendedName>
</protein>
<evidence type="ECO:0000256" key="2">
    <source>
        <dbReference type="ARBA" id="ARBA00022692"/>
    </source>
</evidence>
<evidence type="ECO:0000256" key="1">
    <source>
        <dbReference type="ARBA" id="ARBA00004651"/>
    </source>
</evidence>
<dbReference type="Gene3D" id="1.20.1250.20">
    <property type="entry name" value="MFS general substrate transporter like domains"/>
    <property type="match status" value="1"/>
</dbReference>
<feature type="transmembrane region" description="Helical" evidence="5">
    <location>
        <begin position="41"/>
        <end position="58"/>
    </location>
</feature>